<evidence type="ECO:0000313" key="8">
    <source>
        <dbReference type="Proteomes" id="UP001501570"/>
    </source>
</evidence>
<organism evidence="7 8">
    <name type="scientific">Rugosimonospora acidiphila</name>
    <dbReference type="NCBI Taxonomy" id="556531"/>
    <lineage>
        <taxon>Bacteria</taxon>
        <taxon>Bacillati</taxon>
        <taxon>Actinomycetota</taxon>
        <taxon>Actinomycetes</taxon>
        <taxon>Micromonosporales</taxon>
        <taxon>Micromonosporaceae</taxon>
        <taxon>Rugosimonospora</taxon>
    </lineage>
</organism>
<evidence type="ECO:0000259" key="6">
    <source>
        <dbReference type="PROSITE" id="PS50977"/>
    </source>
</evidence>
<dbReference type="InterPro" id="IPR049445">
    <property type="entry name" value="TetR_SbtR-like_C"/>
</dbReference>
<keyword evidence="8" id="KW-1185">Reference proteome</keyword>
<feature type="region of interest" description="Disordered" evidence="5">
    <location>
        <begin position="1"/>
        <end position="20"/>
    </location>
</feature>
<dbReference type="Pfam" id="PF21597">
    <property type="entry name" value="TetR_C_43"/>
    <property type="match status" value="1"/>
</dbReference>
<evidence type="ECO:0000256" key="2">
    <source>
        <dbReference type="ARBA" id="ARBA00023125"/>
    </source>
</evidence>
<keyword evidence="3" id="KW-0804">Transcription</keyword>
<keyword evidence="2 4" id="KW-0238">DNA-binding</keyword>
<evidence type="ECO:0000256" key="4">
    <source>
        <dbReference type="PROSITE-ProRule" id="PRU00335"/>
    </source>
</evidence>
<evidence type="ECO:0000313" key="7">
    <source>
        <dbReference type="EMBL" id="GAA5195413.1"/>
    </source>
</evidence>
<dbReference type="PROSITE" id="PS50977">
    <property type="entry name" value="HTH_TETR_2"/>
    <property type="match status" value="1"/>
</dbReference>
<sequence length="194" mass="20948">MKSTTPAASPAPTSARAPRADARRNYEALLAAAKVVFARSGVDAPMEEVARRAGVGQGTLYRHFPTREHVFVALLGERVDLLDRTARELLEAPDPWQSLVGWLRLYDQSATEYRGMSTRVAEGLADDASPVAAACAPMKAGFGALFDRARDAGVVRSDISALQVLTMISALPKDPERGTTIELYLDIVLKGLRP</sequence>
<evidence type="ECO:0000256" key="3">
    <source>
        <dbReference type="ARBA" id="ARBA00023163"/>
    </source>
</evidence>
<dbReference type="RefSeq" id="WP_345635617.1">
    <property type="nucleotide sequence ID" value="NZ_BAABJQ010000024.1"/>
</dbReference>
<dbReference type="PRINTS" id="PR00455">
    <property type="entry name" value="HTHTETR"/>
</dbReference>
<dbReference type="InterPro" id="IPR009057">
    <property type="entry name" value="Homeodomain-like_sf"/>
</dbReference>
<dbReference type="PANTHER" id="PTHR30055:SF234">
    <property type="entry name" value="HTH-TYPE TRANSCRIPTIONAL REGULATOR BETI"/>
    <property type="match status" value="1"/>
</dbReference>
<keyword evidence="1" id="KW-0805">Transcription regulation</keyword>
<feature type="domain" description="HTH tetR-type" evidence="6">
    <location>
        <begin position="23"/>
        <end position="82"/>
    </location>
</feature>
<proteinExistence type="predicted"/>
<dbReference type="Gene3D" id="1.10.357.10">
    <property type="entry name" value="Tetracycline Repressor, domain 2"/>
    <property type="match status" value="1"/>
</dbReference>
<dbReference type="InterPro" id="IPR050109">
    <property type="entry name" value="HTH-type_TetR-like_transc_reg"/>
</dbReference>
<gene>
    <name evidence="7" type="ORF">GCM10023322_62040</name>
</gene>
<dbReference type="PANTHER" id="PTHR30055">
    <property type="entry name" value="HTH-TYPE TRANSCRIPTIONAL REGULATOR RUTR"/>
    <property type="match status" value="1"/>
</dbReference>
<dbReference type="Pfam" id="PF00440">
    <property type="entry name" value="TetR_N"/>
    <property type="match status" value="1"/>
</dbReference>
<feature type="DNA-binding region" description="H-T-H motif" evidence="4">
    <location>
        <begin position="45"/>
        <end position="64"/>
    </location>
</feature>
<dbReference type="EMBL" id="BAABJQ010000024">
    <property type="protein sequence ID" value="GAA5195413.1"/>
    <property type="molecule type" value="Genomic_DNA"/>
</dbReference>
<dbReference type="InterPro" id="IPR036271">
    <property type="entry name" value="Tet_transcr_reg_TetR-rel_C_sf"/>
</dbReference>
<evidence type="ECO:0000256" key="5">
    <source>
        <dbReference type="SAM" id="MobiDB-lite"/>
    </source>
</evidence>
<protein>
    <submittedName>
        <fullName evidence="7">TetR/AcrR family transcriptional regulator</fullName>
    </submittedName>
</protein>
<feature type="compositionally biased region" description="Low complexity" evidence="5">
    <location>
        <begin position="1"/>
        <end position="17"/>
    </location>
</feature>
<accession>A0ABP9SIS5</accession>
<dbReference type="InterPro" id="IPR001647">
    <property type="entry name" value="HTH_TetR"/>
</dbReference>
<reference evidence="8" key="1">
    <citation type="journal article" date="2019" name="Int. J. Syst. Evol. Microbiol.">
        <title>The Global Catalogue of Microorganisms (GCM) 10K type strain sequencing project: providing services to taxonomists for standard genome sequencing and annotation.</title>
        <authorList>
            <consortium name="The Broad Institute Genomics Platform"/>
            <consortium name="The Broad Institute Genome Sequencing Center for Infectious Disease"/>
            <person name="Wu L."/>
            <person name="Ma J."/>
        </authorList>
    </citation>
    <scope>NUCLEOTIDE SEQUENCE [LARGE SCALE GENOMIC DNA]</scope>
    <source>
        <strain evidence="8">JCM 18304</strain>
    </source>
</reference>
<dbReference type="Proteomes" id="UP001501570">
    <property type="component" value="Unassembled WGS sequence"/>
</dbReference>
<dbReference type="SUPFAM" id="SSF48498">
    <property type="entry name" value="Tetracyclin repressor-like, C-terminal domain"/>
    <property type="match status" value="1"/>
</dbReference>
<name>A0ABP9SIS5_9ACTN</name>
<evidence type="ECO:0000256" key="1">
    <source>
        <dbReference type="ARBA" id="ARBA00023015"/>
    </source>
</evidence>
<comment type="caution">
    <text evidence="7">The sequence shown here is derived from an EMBL/GenBank/DDBJ whole genome shotgun (WGS) entry which is preliminary data.</text>
</comment>
<dbReference type="SUPFAM" id="SSF46689">
    <property type="entry name" value="Homeodomain-like"/>
    <property type="match status" value="1"/>
</dbReference>